<name>W9RGH6_9ROSA</name>
<proteinExistence type="predicted"/>
<dbReference type="AlphaFoldDB" id="W9RGH6"/>
<evidence type="ECO:0000313" key="2">
    <source>
        <dbReference type="Proteomes" id="UP000030645"/>
    </source>
</evidence>
<gene>
    <name evidence="1" type="ORF">L484_017347</name>
</gene>
<dbReference type="Proteomes" id="UP000030645">
    <property type="component" value="Unassembled WGS sequence"/>
</dbReference>
<dbReference type="EMBL" id="KE345006">
    <property type="protein sequence ID" value="EXB89381.1"/>
    <property type="molecule type" value="Genomic_DNA"/>
</dbReference>
<keyword evidence="2" id="KW-1185">Reference proteome</keyword>
<accession>W9RGH6</accession>
<organism evidence="1 2">
    <name type="scientific">Morus notabilis</name>
    <dbReference type="NCBI Taxonomy" id="981085"/>
    <lineage>
        <taxon>Eukaryota</taxon>
        <taxon>Viridiplantae</taxon>
        <taxon>Streptophyta</taxon>
        <taxon>Embryophyta</taxon>
        <taxon>Tracheophyta</taxon>
        <taxon>Spermatophyta</taxon>
        <taxon>Magnoliopsida</taxon>
        <taxon>eudicotyledons</taxon>
        <taxon>Gunneridae</taxon>
        <taxon>Pentapetalae</taxon>
        <taxon>rosids</taxon>
        <taxon>fabids</taxon>
        <taxon>Rosales</taxon>
        <taxon>Moraceae</taxon>
        <taxon>Moreae</taxon>
        <taxon>Morus</taxon>
    </lineage>
</organism>
<protein>
    <submittedName>
        <fullName evidence="1">Uncharacterized protein</fullName>
    </submittedName>
</protein>
<sequence length="127" mass="13456">MKGLKFGAAFGRCSKLLVPQEAVKDGGWSGVVVAWGRMGVSVIRLCFGSPLSSGGFRLNGVSAPFVWLVPLSMAFGGGDCLTPFRLLFGAIGMLQSPGPLLVVVSDFVESPLVSFGYFCVLKYVFVK</sequence>
<evidence type="ECO:0000313" key="1">
    <source>
        <dbReference type="EMBL" id="EXB89381.1"/>
    </source>
</evidence>
<reference evidence="2" key="1">
    <citation type="submission" date="2013-01" db="EMBL/GenBank/DDBJ databases">
        <title>Draft Genome Sequence of a Mulberry Tree, Morus notabilis C.K. Schneid.</title>
        <authorList>
            <person name="He N."/>
            <person name="Zhao S."/>
        </authorList>
    </citation>
    <scope>NUCLEOTIDE SEQUENCE</scope>
</reference>